<gene>
    <name evidence="2" type="ORF">ADIS_0495</name>
</gene>
<dbReference type="EMBL" id="AQHR01000020">
    <property type="protein sequence ID" value="EON79078.1"/>
    <property type="molecule type" value="Genomic_DNA"/>
</dbReference>
<dbReference type="InterPro" id="IPR002686">
    <property type="entry name" value="Transposase_17"/>
</dbReference>
<organism evidence="2 3">
    <name type="scientific">Lunatimonas lonarensis</name>
    <dbReference type="NCBI Taxonomy" id="1232681"/>
    <lineage>
        <taxon>Bacteria</taxon>
        <taxon>Pseudomonadati</taxon>
        <taxon>Bacteroidota</taxon>
        <taxon>Cytophagia</taxon>
        <taxon>Cytophagales</taxon>
        <taxon>Cyclobacteriaceae</taxon>
    </lineage>
</organism>
<dbReference type="SUPFAM" id="SSF143422">
    <property type="entry name" value="Transposase IS200-like"/>
    <property type="match status" value="1"/>
</dbReference>
<dbReference type="Pfam" id="PF01797">
    <property type="entry name" value="Y1_Tnp"/>
    <property type="match status" value="1"/>
</dbReference>
<dbReference type="NCBIfam" id="NF033573">
    <property type="entry name" value="transpos_IS200"/>
    <property type="match status" value="1"/>
</dbReference>
<dbReference type="PANTHER" id="PTHR33360:SF2">
    <property type="entry name" value="TRANSPOSASE FOR INSERTION SEQUENCE ELEMENT IS200"/>
    <property type="match status" value="1"/>
</dbReference>
<dbReference type="STRING" id="1232681.ADIS_0495"/>
<dbReference type="GO" id="GO:0003677">
    <property type="term" value="F:DNA binding"/>
    <property type="evidence" value="ECO:0007669"/>
    <property type="project" value="InterPro"/>
</dbReference>
<feature type="domain" description="Transposase IS200-like" evidence="1">
    <location>
        <begin position="4"/>
        <end position="118"/>
    </location>
</feature>
<evidence type="ECO:0000313" key="2">
    <source>
        <dbReference type="EMBL" id="EON79078.1"/>
    </source>
</evidence>
<proteinExistence type="predicted"/>
<dbReference type="InterPro" id="IPR036515">
    <property type="entry name" value="Transposase_17_sf"/>
</dbReference>
<accession>R7ZYD1</accession>
<protein>
    <submittedName>
        <fullName evidence="2">Transposase</fullName>
    </submittedName>
</protein>
<reference evidence="2 3" key="1">
    <citation type="submission" date="2013-02" db="EMBL/GenBank/DDBJ databases">
        <title>A novel strain isolated from Lonar lake, Maharashtra, India.</title>
        <authorList>
            <person name="Singh A."/>
        </authorList>
    </citation>
    <scope>NUCLEOTIDE SEQUENCE [LARGE SCALE GENOMIC DNA]</scope>
    <source>
        <strain evidence="2 3">AK24</strain>
    </source>
</reference>
<dbReference type="PATRIC" id="fig|1288963.3.peg.493"/>
<dbReference type="Proteomes" id="UP000013909">
    <property type="component" value="Unassembled WGS sequence"/>
</dbReference>
<dbReference type="RefSeq" id="WP_010852644.1">
    <property type="nucleotide sequence ID" value="NZ_AQHR01000020.1"/>
</dbReference>
<dbReference type="SMART" id="SM01321">
    <property type="entry name" value="Y1_Tnp"/>
    <property type="match status" value="1"/>
</dbReference>
<keyword evidence="3" id="KW-1185">Reference proteome</keyword>
<dbReference type="GO" id="GO:0004803">
    <property type="term" value="F:transposase activity"/>
    <property type="evidence" value="ECO:0007669"/>
    <property type="project" value="InterPro"/>
</dbReference>
<dbReference type="Gene3D" id="3.30.70.1290">
    <property type="entry name" value="Transposase IS200-like"/>
    <property type="match status" value="1"/>
</dbReference>
<evidence type="ECO:0000313" key="3">
    <source>
        <dbReference type="Proteomes" id="UP000013909"/>
    </source>
</evidence>
<comment type="caution">
    <text evidence="2">The sequence shown here is derived from an EMBL/GenBank/DDBJ whole genome shotgun (WGS) entry which is preliminary data.</text>
</comment>
<dbReference type="OrthoDB" id="9797997at2"/>
<dbReference type="PANTHER" id="PTHR33360">
    <property type="entry name" value="TRANSPOSASE FOR INSERTION SEQUENCE ELEMENT IS200"/>
    <property type="match status" value="1"/>
</dbReference>
<evidence type="ECO:0000259" key="1">
    <source>
        <dbReference type="SMART" id="SM01321"/>
    </source>
</evidence>
<name>R7ZYD1_9BACT</name>
<dbReference type="GO" id="GO:0006313">
    <property type="term" value="P:DNA transposition"/>
    <property type="evidence" value="ECO:0007669"/>
    <property type="project" value="InterPro"/>
</dbReference>
<sequence length="149" mass="17707">MGTYKQILYHFVIGTKNREYTIPDEYCEELYRYIWGIVKNKDCTLYQINGSGDHLHLLTDLHPTIALASFIKDIKVASSKWLREHDKFPSWNSWGDGYGAFTCSYRDKNLITNYIKKQKEHHKSEAFLDEYRRLLKENGVEFNERYLLG</sequence>
<dbReference type="AlphaFoldDB" id="R7ZYD1"/>